<comment type="similarity">
    <text evidence="1">Belongs to the thioesterase family.</text>
</comment>
<dbReference type="InterPro" id="IPR001031">
    <property type="entry name" value="Thioesterase"/>
</dbReference>
<evidence type="ECO:0000259" key="2">
    <source>
        <dbReference type="Pfam" id="PF00975"/>
    </source>
</evidence>
<accession>A0A434A2K2</accession>
<sequence>MTEKIKLFCLPYAGGASSMYRSWGSGLANNIELCPIELAGRGVRIAEDCYANLDEAVNDIFNQISGDISECDYAIFGHSMGASLGYEVLQKIKSLGMRPPVHAFFSGRYPPDVQRVRELWSLMGPAEFQEKVLALGVTPPEIFQHPELSKIFIPLLRSDFAIAETMVIRPEIIPLKTNISVLIGETEGISRETAVKWKAHTTKKCSIYYIEGGHFFLLNQKEAVLKIINASLVQQNLEFLI</sequence>
<dbReference type="InterPro" id="IPR029058">
    <property type="entry name" value="AB_hydrolase_fold"/>
</dbReference>
<dbReference type="Proteomes" id="UP000288102">
    <property type="component" value="Unassembled WGS sequence"/>
</dbReference>
<dbReference type="Gene3D" id="3.40.50.1820">
    <property type="entry name" value="alpha/beta hydrolase"/>
    <property type="match status" value="1"/>
</dbReference>
<keyword evidence="4" id="KW-1185">Reference proteome</keyword>
<gene>
    <name evidence="3" type="ORF">D0817_19915</name>
</gene>
<dbReference type="PANTHER" id="PTHR11487:SF0">
    <property type="entry name" value="S-ACYL FATTY ACID SYNTHASE THIOESTERASE, MEDIUM CHAIN"/>
    <property type="match status" value="1"/>
</dbReference>
<dbReference type="Pfam" id="PF00975">
    <property type="entry name" value="Thioesterase"/>
    <property type="match status" value="1"/>
</dbReference>
<dbReference type="SUPFAM" id="SSF53474">
    <property type="entry name" value="alpha/beta-Hydrolases"/>
    <property type="match status" value="1"/>
</dbReference>
<dbReference type="EMBL" id="QWDM01000015">
    <property type="protein sequence ID" value="RUT68628.1"/>
    <property type="molecule type" value="Genomic_DNA"/>
</dbReference>
<proteinExistence type="inferred from homology"/>
<dbReference type="PANTHER" id="PTHR11487">
    <property type="entry name" value="THIOESTERASE"/>
    <property type="match status" value="1"/>
</dbReference>
<evidence type="ECO:0000256" key="1">
    <source>
        <dbReference type="ARBA" id="ARBA00007169"/>
    </source>
</evidence>
<protein>
    <submittedName>
        <fullName evidence="3">Thioesterase</fullName>
    </submittedName>
</protein>
<feature type="domain" description="Thioesterase" evidence="2">
    <location>
        <begin position="6"/>
        <end position="231"/>
    </location>
</feature>
<comment type="caution">
    <text evidence="3">The sequence shown here is derived from an EMBL/GenBank/DDBJ whole genome shotgun (WGS) entry which is preliminary data.</text>
</comment>
<dbReference type="InterPro" id="IPR012223">
    <property type="entry name" value="TEII"/>
</dbReference>
<dbReference type="AlphaFoldDB" id="A0A434A2K2"/>
<dbReference type="RefSeq" id="WP_127340072.1">
    <property type="nucleotide sequence ID" value="NZ_QWDM01000015.1"/>
</dbReference>
<evidence type="ECO:0000313" key="4">
    <source>
        <dbReference type="Proteomes" id="UP000288102"/>
    </source>
</evidence>
<reference evidence="4" key="1">
    <citation type="journal article" date="2019" name="Syst. Appl. Microbiol.">
        <title>Flavobacterium circumlabens sp. nov. and Flavobacterium cupreum sp. nov., two psychrotrophic species isolated from Antarctic environmental samples.</title>
        <authorList>
            <person name="Kralova S."/>
            <person name="Busse H.-J."/>
            <person name="Svec P."/>
            <person name="Maslanova I."/>
            <person name="Stankova E."/>
            <person name="Bartak M."/>
            <person name="Sedlacek I."/>
        </authorList>
    </citation>
    <scope>NUCLEOTIDE SEQUENCE [LARGE SCALE GENOMIC DNA]</scope>
    <source>
        <strain evidence="4">CCM 8825</strain>
    </source>
</reference>
<name>A0A434A2K2_9FLAO</name>
<dbReference type="GO" id="GO:0008610">
    <property type="term" value="P:lipid biosynthetic process"/>
    <property type="evidence" value="ECO:0007669"/>
    <property type="project" value="TreeGrafter"/>
</dbReference>
<evidence type="ECO:0000313" key="3">
    <source>
        <dbReference type="EMBL" id="RUT68628.1"/>
    </source>
</evidence>
<organism evidence="3 4">
    <name type="scientific">Flavobacterium cupreum</name>
    <dbReference type="NCBI Taxonomy" id="2133766"/>
    <lineage>
        <taxon>Bacteria</taxon>
        <taxon>Pseudomonadati</taxon>
        <taxon>Bacteroidota</taxon>
        <taxon>Flavobacteriia</taxon>
        <taxon>Flavobacteriales</taxon>
        <taxon>Flavobacteriaceae</taxon>
        <taxon>Flavobacterium</taxon>
    </lineage>
</organism>
<dbReference type="OrthoDB" id="2213423at2"/>